<evidence type="ECO:0000256" key="1">
    <source>
        <dbReference type="ARBA" id="ARBA00022553"/>
    </source>
</evidence>
<reference evidence="4 5" key="1">
    <citation type="journal article" date="2016" name="Nat. Commun.">
        <title>Thousands of microbial genomes shed light on interconnected biogeochemical processes in an aquifer system.</title>
        <authorList>
            <person name="Anantharaman K."/>
            <person name="Brown C.T."/>
            <person name="Hug L.A."/>
            <person name="Sharon I."/>
            <person name="Castelle C.J."/>
            <person name="Probst A.J."/>
            <person name="Thomas B.C."/>
            <person name="Singh A."/>
            <person name="Wilkins M.J."/>
            <person name="Karaoz U."/>
            <person name="Brodie E.L."/>
            <person name="Williams K.H."/>
            <person name="Hubbard S.S."/>
            <person name="Banfield J.F."/>
        </authorList>
    </citation>
    <scope>NUCLEOTIDE SEQUENCE [LARGE SCALE GENOMIC DNA]</scope>
</reference>
<dbReference type="SMART" id="SM00448">
    <property type="entry name" value="REC"/>
    <property type="match status" value="1"/>
</dbReference>
<dbReference type="InterPro" id="IPR050595">
    <property type="entry name" value="Bact_response_regulator"/>
</dbReference>
<evidence type="ECO:0000256" key="2">
    <source>
        <dbReference type="PROSITE-ProRule" id="PRU00169"/>
    </source>
</evidence>
<dbReference type="Proteomes" id="UP000178574">
    <property type="component" value="Unassembled WGS sequence"/>
</dbReference>
<dbReference type="AlphaFoldDB" id="A0A1G2KCZ6"/>
<gene>
    <name evidence="4" type="ORF">A2847_02825</name>
</gene>
<comment type="caution">
    <text evidence="2">Lacks conserved residue(s) required for the propagation of feature annotation.</text>
</comment>
<evidence type="ECO:0000259" key="3">
    <source>
        <dbReference type="PROSITE" id="PS50110"/>
    </source>
</evidence>
<dbReference type="Gene3D" id="3.40.50.2300">
    <property type="match status" value="1"/>
</dbReference>
<name>A0A1G2KCZ6_9BACT</name>
<dbReference type="Pfam" id="PF00072">
    <property type="entry name" value="Response_reg"/>
    <property type="match status" value="1"/>
</dbReference>
<dbReference type="PANTHER" id="PTHR44591">
    <property type="entry name" value="STRESS RESPONSE REGULATOR PROTEIN 1"/>
    <property type="match status" value="1"/>
</dbReference>
<accession>A0A1G2KCZ6</accession>
<dbReference type="InterPro" id="IPR001789">
    <property type="entry name" value="Sig_transdc_resp-reg_receiver"/>
</dbReference>
<organism evidence="4 5">
    <name type="scientific">Candidatus Sungbacteria bacterium RIFCSPHIGHO2_01_FULL_50_25</name>
    <dbReference type="NCBI Taxonomy" id="1802265"/>
    <lineage>
        <taxon>Bacteria</taxon>
        <taxon>Candidatus Sungiibacteriota</taxon>
    </lineage>
</organism>
<dbReference type="PROSITE" id="PS50110">
    <property type="entry name" value="RESPONSE_REGULATORY"/>
    <property type="match status" value="1"/>
</dbReference>
<feature type="domain" description="Response regulatory" evidence="3">
    <location>
        <begin position="18"/>
        <end position="136"/>
    </location>
</feature>
<protein>
    <recommendedName>
        <fullName evidence="3">Response regulatory domain-containing protein</fullName>
    </recommendedName>
</protein>
<dbReference type="PANTHER" id="PTHR44591:SF3">
    <property type="entry name" value="RESPONSE REGULATORY DOMAIN-CONTAINING PROTEIN"/>
    <property type="match status" value="1"/>
</dbReference>
<dbReference type="EMBL" id="MHQD01000015">
    <property type="protein sequence ID" value="OGZ96310.1"/>
    <property type="molecule type" value="Genomic_DNA"/>
</dbReference>
<dbReference type="InterPro" id="IPR011006">
    <property type="entry name" value="CheY-like_superfamily"/>
</dbReference>
<sequence length="196" mass="21309">MNTEAGSGGGAPPSRKKKILIVDDDQLLLGTYSSVFRTNGFDVEVASDGETAFKMLQESQSLPDIVFTGIKMPGMDGFALIEKMRDDPRLAKISTAVSSHRGLDEDKKRSESLGVSDFIIQGFTTPAEVARRINVILGVNKKFKIFVAPDRFSAGQLIEALNRQSGASCQIAPGEEVVLELEATSEPDKFRVRIIC</sequence>
<evidence type="ECO:0000313" key="4">
    <source>
        <dbReference type="EMBL" id="OGZ96310.1"/>
    </source>
</evidence>
<proteinExistence type="predicted"/>
<dbReference type="GO" id="GO:0000160">
    <property type="term" value="P:phosphorelay signal transduction system"/>
    <property type="evidence" value="ECO:0007669"/>
    <property type="project" value="InterPro"/>
</dbReference>
<dbReference type="CDD" id="cd00156">
    <property type="entry name" value="REC"/>
    <property type="match status" value="1"/>
</dbReference>
<evidence type="ECO:0000313" key="5">
    <source>
        <dbReference type="Proteomes" id="UP000178574"/>
    </source>
</evidence>
<comment type="caution">
    <text evidence="4">The sequence shown here is derived from an EMBL/GenBank/DDBJ whole genome shotgun (WGS) entry which is preliminary data.</text>
</comment>
<keyword evidence="1" id="KW-0597">Phosphoprotein</keyword>
<dbReference type="SUPFAM" id="SSF52172">
    <property type="entry name" value="CheY-like"/>
    <property type="match status" value="1"/>
</dbReference>